<proteinExistence type="predicted"/>
<feature type="chain" id="PRO_5014629923" evidence="2">
    <location>
        <begin position="21"/>
        <end position="201"/>
    </location>
</feature>
<dbReference type="OrthoDB" id="9151724at2"/>
<reference evidence="3 4" key="1">
    <citation type="journal article" date="2018" name="MBio">
        <title>Insights into the evolution of host association through the isolation and characterization of a novel human periodontal pathobiont, Desulfobulbus oralis.</title>
        <authorList>
            <person name="Cross K.L."/>
            <person name="Chirania P."/>
            <person name="Xiong W."/>
            <person name="Beall C.J."/>
            <person name="Elkins J.G."/>
            <person name="Giannone R.J."/>
            <person name="Griffen A.L."/>
            <person name="Guss A.M."/>
            <person name="Hettich R.L."/>
            <person name="Joshi S.S."/>
            <person name="Mokrzan E.M."/>
            <person name="Martin R.K."/>
            <person name="Zhulin I.B."/>
            <person name="Leys E.J."/>
            <person name="Podar M."/>
        </authorList>
    </citation>
    <scope>NUCLEOTIDE SEQUENCE [LARGE SCALE GENOMIC DNA]</scope>
    <source>
        <strain evidence="3 4">ORNL</strain>
    </source>
</reference>
<organism evidence="3 4">
    <name type="scientific">Desulfobulbus oralis</name>
    <dbReference type="NCBI Taxonomy" id="1986146"/>
    <lineage>
        <taxon>Bacteria</taxon>
        <taxon>Pseudomonadati</taxon>
        <taxon>Thermodesulfobacteriota</taxon>
        <taxon>Desulfobulbia</taxon>
        <taxon>Desulfobulbales</taxon>
        <taxon>Desulfobulbaceae</taxon>
        <taxon>Desulfobulbus</taxon>
    </lineage>
</organism>
<evidence type="ECO:0000256" key="1">
    <source>
        <dbReference type="SAM" id="Phobius"/>
    </source>
</evidence>
<keyword evidence="1" id="KW-0472">Membrane</keyword>
<sequence length="201" mass="23015">MKKYIICLLLLIVTPTISIAEDKEFALEIKDTKMDFIKNGDFLTVYVVGKFINKQQYPIKDIVIESQFFDKNGDLIDVATEELYSNIVPANGEAAFKILTHATKNREVYTNYKINILSSTQEKPCVSKKSKLSDNAFTQMLGIWAPILFITVVFLWLTRKYAGKNSPQQRGFLLVEKQNELFAQQNAYLKSIAESIKNKQQ</sequence>
<dbReference type="RefSeq" id="WP_104936902.1">
    <property type="nucleotide sequence ID" value="NZ_CP021255.1"/>
</dbReference>
<keyword evidence="1" id="KW-1133">Transmembrane helix</keyword>
<gene>
    <name evidence="3" type="ORF">CAY53_09420</name>
</gene>
<keyword evidence="4" id="KW-1185">Reference proteome</keyword>
<dbReference type="KEGG" id="deo:CAY53_09420"/>
<evidence type="ECO:0000313" key="3">
    <source>
        <dbReference type="EMBL" id="AVD71661.1"/>
    </source>
</evidence>
<evidence type="ECO:0000256" key="2">
    <source>
        <dbReference type="SAM" id="SignalP"/>
    </source>
</evidence>
<protein>
    <submittedName>
        <fullName evidence="3">Uncharacterized protein</fullName>
    </submittedName>
</protein>
<dbReference type="AlphaFoldDB" id="A0A2L1GPP9"/>
<accession>A0A2L1GPP9</accession>
<evidence type="ECO:0000313" key="4">
    <source>
        <dbReference type="Proteomes" id="UP000239867"/>
    </source>
</evidence>
<dbReference type="EMBL" id="CP021255">
    <property type="protein sequence ID" value="AVD71661.1"/>
    <property type="molecule type" value="Genomic_DNA"/>
</dbReference>
<feature type="signal peptide" evidence="2">
    <location>
        <begin position="1"/>
        <end position="20"/>
    </location>
</feature>
<feature type="transmembrane region" description="Helical" evidence="1">
    <location>
        <begin position="136"/>
        <end position="157"/>
    </location>
</feature>
<dbReference type="Proteomes" id="UP000239867">
    <property type="component" value="Chromosome"/>
</dbReference>
<name>A0A2L1GPP9_9BACT</name>
<keyword evidence="1" id="KW-0812">Transmembrane</keyword>
<keyword evidence="2" id="KW-0732">Signal</keyword>